<dbReference type="PROSITE" id="PS51257">
    <property type="entry name" value="PROKAR_LIPOPROTEIN"/>
    <property type="match status" value="1"/>
</dbReference>
<keyword evidence="3" id="KW-0732">Signal</keyword>
<dbReference type="EMBL" id="DUTF01000284">
    <property type="protein sequence ID" value="HHY27648.1"/>
    <property type="molecule type" value="Genomic_DNA"/>
</dbReference>
<evidence type="ECO:0000256" key="2">
    <source>
        <dbReference type="ARBA" id="ARBA00010742"/>
    </source>
</evidence>
<dbReference type="PANTHER" id="PTHR30024:SF47">
    <property type="entry name" value="TAURINE-BINDING PERIPLASMIC PROTEIN"/>
    <property type="match status" value="1"/>
</dbReference>
<dbReference type="Gene3D" id="3.40.190.10">
    <property type="entry name" value="Periplasmic binding protein-like II"/>
    <property type="match status" value="2"/>
</dbReference>
<comment type="caution">
    <text evidence="5">The sequence shown here is derived from an EMBL/GenBank/DDBJ whole genome shotgun (WGS) entry which is preliminary data.</text>
</comment>
<dbReference type="GO" id="GO:0042597">
    <property type="term" value="C:periplasmic space"/>
    <property type="evidence" value="ECO:0007669"/>
    <property type="project" value="UniProtKB-SubCell"/>
</dbReference>
<comment type="subcellular location">
    <subcellularLocation>
        <location evidence="1">Periplasm</location>
    </subcellularLocation>
</comment>
<dbReference type="PANTHER" id="PTHR30024">
    <property type="entry name" value="ALIPHATIC SULFONATES-BINDING PROTEIN-RELATED"/>
    <property type="match status" value="1"/>
</dbReference>
<comment type="similarity">
    <text evidence="2">Belongs to the bacterial solute-binding protein SsuA/TauA family.</text>
</comment>
<dbReference type="AlphaFoldDB" id="A0A7C6Z5C0"/>
<organism evidence="5 6">
    <name type="scientific">Desulfitobacterium dehalogenans</name>
    <dbReference type="NCBI Taxonomy" id="36854"/>
    <lineage>
        <taxon>Bacteria</taxon>
        <taxon>Bacillati</taxon>
        <taxon>Bacillota</taxon>
        <taxon>Clostridia</taxon>
        <taxon>Eubacteriales</taxon>
        <taxon>Desulfitobacteriaceae</taxon>
        <taxon>Desulfitobacterium</taxon>
    </lineage>
</organism>
<evidence type="ECO:0000313" key="6">
    <source>
        <dbReference type="Proteomes" id="UP000553059"/>
    </source>
</evidence>
<evidence type="ECO:0000256" key="3">
    <source>
        <dbReference type="ARBA" id="ARBA00022729"/>
    </source>
</evidence>
<dbReference type="InterPro" id="IPR015168">
    <property type="entry name" value="SsuA/THI5"/>
</dbReference>
<name>A0A7C6Z5C0_9FIRM</name>
<accession>A0A7C6Z5C0</accession>
<evidence type="ECO:0000259" key="4">
    <source>
        <dbReference type="Pfam" id="PF09084"/>
    </source>
</evidence>
<dbReference type="Pfam" id="PF09084">
    <property type="entry name" value="NMT1"/>
    <property type="match status" value="1"/>
</dbReference>
<sequence length="338" mass="37206">MKRRLGLLMVAVFLVVSLVLTGCGNTGGKQEGLTKIRVSEVTHSIFYAPQYVALSQGFFEEEGLEIEVTNGGGADKVMTAVLTGQVEIGFAGPEATIYVYNEGKEDNAIVFAQLTNGDGTFLIGREPEPDFKWSNLKGKTIIGGRKGGMPEIILQYVLRNNGLNPGKDVFIDTTMQFNAMPGAFLGGQGDYVILFEPTGSMMEKEGKAYIVASLGKESGEVPYTAYFAKKSYIEENAGIIQKFTNAVYKGQRWVESHSPEEIAQVIKPHFPDTDHEILTTVVKRYKDQDSWKKDPVLKERDLDILQKALQDAGELSKTAPYEKIITPVFGETAVKNIK</sequence>
<gene>
    <name evidence="5" type="ORF">GX523_13075</name>
</gene>
<protein>
    <submittedName>
        <fullName evidence="5">ABC transporter substrate-binding protein</fullName>
    </submittedName>
</protein>
<dbReference type="SUPFAM" id="SSF53850">
    <property type="entry name" value="Periplasmic binding protein-like II"/>
    <property type="match status" value="1"/>
</dbReference>
<evidence type="ECO:0000313" key="5">
    <source>
        <dbReference type="EMBL" id="HHY27648.1"/>
    </source>
</evidence>
<reference evidence="5 6" key="1">
    <citation type="journal article" date="2020" name="Biotechnol. Biofuels">
        <title>New insights from the biogas microbiome by comprehensive genome-resolved metagenomics of nearly 1600 species originating from multiple anaerobic digesters.</title>
        <authorList>
            <person name="Campanaro S."/>
            <person name="Treu L."/>
            <person name="Rodriguez-R L.M."/>
            <person name="Kovalovszki A."/>
            <person name="Ziels R.M."/>
            <person name="Maus I."/>
            <person name="Zhu X."/>
            <person name="Kougias P.G."/>
            <person name="Basile A."/>
            <person name="Luo G."/>
            <person name="Schluter A."/>
            <person name="Konstantinidis K.T."/>
            <person name="Angelidaki I."/>
        </authorList>
    </citation>
    <scope>NUCLEOTIDE SEQUENCE [LARGE SCALE GENOMIC DNA]</scope>
    <source>
        <strain evidence="5">AS05jafATM_4</strain>
    </source>
</reference>
<dbReference type="Proteomes" id="UP000553059">
    <property type="component" value="Unassembled WGS sequence"/>
</dbReference>
<evidence type="ECO:0000256" key="1">
    <source>
        <dbReference type="ARBA" id="ARBA00004418"/>
    </source>
</evidence>
<feature type="domain" description="SsuA/THI5-like" evidence="4">
    <location>
        <begin position="48"/>
        <end position="257"/>
    </location>
</feature>
<proteinExistence type="inferred from homology"/>